<comment type="pathway">
    <text evidence="1">Phospholipid metabolism; phosphatidylcholine biosynthesis.</text>
</comment>
<evidence type="ECO:0000256" key="5">
    <source>
        <dbReference type="ARBA" id="ARBA00035674"/>
    </source>
</evidence>
<dbReference type="InterPro" id="IPR013216">
    <property type="entry name" value="Methyltransf_11"/>
</dbReference>
<dbReference type="EC" id="2.1.1.103" evidence="5"/>
<dbReference type="GO" id="GO:0032259">
    <property type="term" value="P:methylation"/>
    <property type="evidence" value="ECO:0007669"/>
    <property type="project" value="UniProtKB-KW"/>
</dbReference>
<dbReference type="Pfam" id="PF08241">
    <property type="entry name" value="Methyltransf_11"/>
    <property type="match status" value="1"/>
</dbReference>
<reference evidence="10 11" key="1">
    <citation type="submission" date="2020-04" db="EMBL/GenBank/DDBJ databases">
        <authorList>
            <person name="Laetsch R D."/>
            <person name="Stevens L."/>
            <person name="Kumar S."/>
            <person name="Blaxter L. M."/>
        </authorList>
    </citation>
    <scope>NUCLEOTIDE SEQUENCE [LARGE SCALE GENOMIC DNA]</scope>
</reference>
<dbReference type="InterPro" id="IPR040516">
    <property type="entry name" value="PMT2_N"/>
</dbReference>
<organism evidence="10 11">
    <name type="scientific">Caenorhabditis bovis</name>
    <dbReference type="NCBI Taxonomy" id="2654633"/>
    <lineage>
        <taxon>Eukaryota</taxon>
        <taxon>Metazoa</taxon>
        <taxon>Ecdysozoa</taxon>
        <taxon>Nematoda</taxon>
        <taxon>Chromadorea</taxon>
        <taxon>Rhabditida</taxon>
        <taxon>Rhabditina</taxon>
        <taxon>Rhabditomorpha</taxon>
        <taxon>Rhabditoidea</taxon>
        <taxon>Rhabditidae</taxon>
        <taxon>Peloderinae</taxon>
        <taxon>Caenorhabditis</taxon>
    </lineage>
</organism>
<protein>
    <recommendedName>
        <fullName evidence="5">phosphoethanolamine N-methyltransferase</fullName>
        <ecNumber evidence="5">2.1.1.103</ecNumber>
    </recommendedName>
</protein>
<sequence>MSFSVQRQIVSSVTDVIKPARNLKVAIITKCTNGAKRFEAAFIEGTPGSTVTVHSDLTSLTEIKGADVIVVNKSLTEEINNSDKLETFLQNVIRAVRFGGVVVIREDLKNHEDKKQVARLTDFFDVYRTLDEGTNCGLGLYAVDQIENSIYVEQNYLDFFWVFNKKEFAYSTDVTITFRDFLDKTQYTNTGIYAYEWIFGNNFISPGGYDENMRIIRHFGNMRAGETMLDIGVGIGGGARQVADEFGVLVKGIDLSSNMLAVALERIQNEKDARVRYSITDALVYNFAPNTFDYVFSRDCIQHIPDTHSLFQKIYQCLKPGGKVLITMYGCGYGEMSEKFKKYVAQRHYFLKNLKQIEEIGKKTGFVNISTENMTPRFKEILGEERSRVENNVEEFLSKFSQKEYDSLVQGWSDKLGYIADDNHNWNMFYAEKPL</sequence>
<evidence type="ECO:0000256" key="6">
    <source>
        <dbReference type="ARBA" id="ARBA00047619"/>
    </source>
</evidence>
<dbReference type="PANTHER" id="PTHR44307">
    <property type="entry name" value="PHOSPHOETHANOLAMINE METHYLTRANSFERASE"/>
    <property type="match status" value="1"/>
</dbReference>
<feature type="domain" description="Phosphoethanolamine N-methyltransferase 2 N-terminal" evidence="9">
    <location>
        <begin position="49"/>
        <end position="169"/>
    </location>
</feature>
<dbReference type="PANTHER" id="PTHR44307:SF2">
    <property type="entry name" value="PHOSPHOETHANOLAMINE METHYLTRANSFERASE ISOFORM X1"/>
    <property type="match status" value="1"/>
</dbReference>
<dbReference type="EMBL" id="CADEPM010000001">
    <property type="protein sequence ID" value="CAB3397896.1"/>
    <property type="molecule type" value="Genomic_DNA"/>
</dbReference>
<comment type="caution">
    <text evidence="10">The sequence shown here is derived from an EMBL/GenBank/DDBJ whole genome shotgun (WGS) entry which is preliminary data.</text>
</comment>
<dbReference type="SUPFAM" id="SSF53335">
    <property type="entry name" value="S-adenosyl-L-methionine-dependent methyltransferases"/>
    <property type="match status" value="1"/>
</dbReference>
<dbReference type="Proteomes" id="UP000494206">
    <property type="component" value="Unassembled WGS sequence"/>
</dbReference>
<evidence type="ECO:0000256" key="7">
    <source>
        <dbReference type="ARBA" id="ARBA00047841"/>
    </source>
</evidence>
<evidence type="ECO:0000259" key="9">
    <source>
        <dbReference type="Pfam" id="PF17987"/>
    </source>
</evidence>
<dbReference type="InterPro" id="IPR029063">
    <property type="entry name" value="SAM-dependent_MTases_sf"/>
</dbReference>
<proteinExistence type="predicted"/>
<keyword evidence="3" id="KW-0489">Methyltransferase</keyword>
<dbReference type="Gene3D" id="3.40.50.150">
    <property type="entry name" value="Vaccinia Virus protein VP39"/>
    <property type="match status" value="1"/>
</dbReference>
<name>A0A8S1EAZ6_9PELO</name>
<evidence type="ECO:0000313" key="10">
    <source>
        <dbReference type="EMBL" id="CAB3397896.1"/>
    </source>
</evidence>
<evidence type="ECO:0000259" key="8">
    <source>
        <dbReference type="Pfam" id="PF08241"/>
    </source>
</evidence>
<evidence type="ECO:0000256" key="2">
    <source>
        <dbReference type="ARBA" id="ARBA00005189"/>
    </source>
</evidence>
<feature type="domain" description="Methyltransferase type 11" evidence="8">
    <location>
        <begin position="229"/>
        <end position="326"/>
    </location>
</feature>
<keyword evidence="11" id="KW-1185">Reference proteome</keyword>
<gene>
    <name evidence="10" type="ORF">CBOVIS_LOCUS1241</name>
</gene>
<dbReference type="AlphaFoldDB" id="A0A8S1EAZ6"/>
<evidence type="ECO:0000313" key="11">
    <source>
        <dbReference type="Proteomes" id="UP000494206"/>
    </source>
</evidence>
<dbReference type="CDD" id="cd02440">
    <property type="entry name" value="AdoMet_MTases"/>
    <property type="match status" value="1"/>
</dbReference>
<comment type="catalytic activity">
    <reaction evidence="6">
        <text>N,N-dimethylethanolamine phosphate + S-adenosyl-L-methionine = phosphocholine + S-adenosyl-L-homocysteine + H(+)</text>
        <dbReference type="Rhea" id="RHEA:25325"/>
        <dbReference type="ChEBI" id="CHEBI:15378"/>
        <dbReference type="ChEBI" id="CHEBI:57856"/>
        <dbReference type="ChEBI" id="CHEBI:58641"/>
        <dbReference type="ChEBI" id="CHEBI:59789"/>
        <dbReference type="ChEBI" id="CHEBI:295975"/>
        <dbReference type="EC" id="2.1.1.103"/>
    </reaction>
    <physiologicalReaction direction="left-to-right" evidence="6">
        <dbReference type="Rhea" id="RHEA:25326"/>
    </physiologicalReaction>
</comment>
<dbReference type="Pfam" id="PF17987">
    <property type="entry name" value="PMT2_N"/>
    <property type="match status" value="1"/>
</dbReference>
<dbReference type="OrthoDB" id="8300214at2759"/>
<accession>A0A8S1EAZ6</accession>
<evidence type="ECO:0000256" key="3">
    <source>
        <dbReference type="ARBA" id="ARBA00022603"/>
    </source>
</evidence>
<comment type="pathway">
    <text evidence="2">Lipid metabolism.</text>
</comment>
<comment type="catalytic activity">
    <reaction evidence="7">
        <text>N-methylethanolamine phosphate + S-adenosyl-L-methionine = N,N-dimethylethanolamine phosphate + S-adenosyl-L-homocysteine + H(+)</text>
        <dbReference type="Rhea" id="RHEA:25321"/>
        <dbReference type="ChEBI" id="CHEBI:15378"/>
        <dbReference type="ChEBI" id="CHEBI:57781"/>
        <dbReference type="ChEBI" id="CHEBI:57856"/>
        <dbReference type="ChEBI" id="CHEBI:58641"/>
        <dbReference type="ChEBI" id="CHEBI:59789"/>
        <dbReference type="EC" id="2.1.1.103"/>
    </reaction>
    <physiologicalReaction direction="left-to-right" evidence="7">
        <dbReference type="Rhea" id="RHEA:25322"/>
    </physiologicalReaction>
</comment>
<evidence type="ECO:0000256" key="1">
    <source>
        <dbReference type="ARBA" id="ARBA00004969"/>
    </source>
</evidence>
<evidence type="ECO:0000256" key="4">
    <source>
        <dbReference type="ARBA" id="ARBA00022679"/>
    </source>
</evidence>
<dbReference type="GO" id="GO:0000234">
    <property type="term" value="F:phosphoethanolamine N-methyltransferase activity"/>
    <property type="evidence" value="ECO:0007669"/>
    <property type="project" value="UniProtKB-EC"/>
</dbReference>
<keyword evidence="4" id="KW-0808">Transferase</keyword>